<dbReference type="Gene3D" id="2.30.30.40">
    <property type="entry name" value="SH3 Domains"/>
    <property type="match status" value="2"/>
</dbReference>
<dbReference type="Proteomes" id="UP000003643">
    <property type="component" value="Unassembled WGS sequence"/>
</dbReference>
<dbReference type="SMART" id="SM00287">
    <property type="entry name" value="SH3b"/>
    <property type="match status" value="2"/>
</dbReference>
<dbReference type="Pfam" id="PF08239">
    <property type="entry name" value="SH3_3"/>
    <property type="match status" value="1"/>
</dbReference>
<reference evidence="2 3" key="1">
    <citation type="submission" date="2010-04" db="EMBL/GenBank/DDBJ databases">
        <authorList>
            <person name="Qin X."/>
            <person name="Bachman B."/>
            <person name="Battles P."/>
            <person name="Bell A."/>
            <person name="Bess C."/>
            <person name="Bickham C."/>
            <person name="Chaboub L."/>
            <person name="Chen D."/>
            <person name="Coyle M."/>
            <person name="Deiros D.R."/>
            <person name="Dinh H."/>
            <person name="Forbes L."/>
            <person name="Fowler G."/>
            <person name="Francisco L."/>
            <person name="Fu Q."/>
            <person name="Gubbala S."/>
            <person name="Hale W."/>
            <person name="Han Y."/>
            <person name="Hemphill L."/>
            <person name="Highlander S.K."/>
            <person name="Hirani K."/>
            <person name="Hogues M."/>
            <person name="Jackson L."/>
            <person name="Jakkamsetti A."/>
            <person name="Javaid M."/>
            <person name="Jiang H."/>
            <person name="Korchina V."/>
            <person name="Kovar C."/>
            <person name="Lara F."/>
            <person name="Lee S."/>
            <person name="Mata R."/>
            <person name="Mathew T."/>
            <person name="Moen C."/>
            <person name="Morales K."/>
            <person name="Munidasa M."/>
            <person name="Nazareth L."/>
            <person name="Ngo R."/>
            <person name="Nguyen L."/>
            <person name="Okwuonu G."/>
            <person name="Ongeri F."/>
            <person name="Patil S."/>
            <person name="Petrosino J."/>
            <person name="Pham C."/>
            <person name="Pham P."/>
            <person name="Pu L.-L."/>
            <person name="Puazo M."/>
            <person name="Raj R."/>
            <person name="Reid J."/>
            <person name="Rouhana J."/>
            <person name="Saada N."/>
            <person name="Shang Y."/>
            <person name="Simmons D."/>
            <person name="Thornton R."/>
            <person name="Warren J."/>
            <person name="Weissenberger G."/>
            <person name="Zhang J."/>
            <person name="Zhang L."/>
            <person name="Zhou C."/>
            <person name="Zhu D."/>
            <person name="Muzny D."/>
            <person name="Worley K."/>
            <person name="Gibbs R."/>
        </authorList>
    </citation>
    <scope>NUCLEOTIDE SEQUENCE [LARGE SCALE GENOMIC DNA]</scope>
    <source>
        <strain evidence="3">ATCC 23726 / VPI 4351</strain>
    </source>
</reference>
<dbReference type="InterPro" id="IPR003646">
    <property type="entry name" value="SH3-like_bac-type"/>
</dbReference>
<accession>D5RE95</accession>
<dbReference type="AlphaFoldDB" id="D5RE95"/>
<evidence type="ECO:0000313" key="3">
    <source>
        <dbReference type="Proteomes" id="UP000003643"/>
    </source>
</evidence>
<feature type="domain" description="SH3b" evidence="1">
    <location>
        <begin position="93"/>
        <end position="161"/>
    </location>
</feature>
<dbReference type="EMBL" id="ADVK01000043">
    <property type="protein sequence ID" value="EFG94860.1"/>
    <property type="molecule type" value="Genomic_DNA"/>
</dbReference>
<dbReference type="PROSITE" id="PS51781">
    <property type="entry name" value="SH3B"/>
    <property type="match status" value="1"/>
</dbReference>
<organism evidence="2 3">
    <name type="scientific">Fusobacterium nucleatum subsp. nucleatum (strain ATCC 23726 / VPI 4351)</name>
    <dbReference type="NCBI Taxonomy" id="525283"/>
    <lineage>
        <taxon>Bacteria</taxon>
        <taxon>Fusobacteriati</taxon>
        <taxon>Fusobacteriota</taxon>
        <taxon>Fusobacteriia</taxon>
        <taxon>Fusobacteriales</taxon>
        <taxon>Fusobacteriaceae</taxon>
        <taxon>Fusobacterium</taxon>
    </lineage>
</organism>
<gene>
    <name evidence="2" type="ORF">HMPREF0397_1530</name>
</gene>
<protein>
    <submittedName>
        <fullName evidence="2">SH3 domain protein</fullName>
    </submittedName>
</protein>
<comment type="caution">
    <text evidence="2">The sequence shown here is derived from an EMBL/GenBank/DDBJ whole genome shotgun (WGS) entry which is preliminary data.</text>
</comment>
<evidence type="ECO:0000259" key="1">
    <source>
        <dbReference type="PROSITE" id="PS51781"/>
    </source>
</evidence>
<proteinExistence type="predicted"/>
<name>D5RE95_FUSN2</name>
<sequence>MMELMKKLILVVMFLILCNLGFSKTSFEVSFNDGTSVNLREKASSNSKILAKLEIFDGGEVIKKEGDWYYIKYRTESEKILYGYIHESQGFLVETYVVSSKDGYANIRWEPSSNGKIAGTEKNGTILEVYDEKGEWLHITYGDSPHFPVAYVHKSQVKKEE</sequence>
<evidence type="ECO:0000313" key="2">
    <source>
        <dbReference type="EMBL" id="EFG94860.1"/>
    </source>
</evidence>